<keyword evidence="2" id="KW-0482">Metalloprotease</keyword>
<protein>
    <submittedName>
        <fullName evidence="2">CPBP family intramembrane metalloprotease</fullName>
    </submittedName>
</protein>
<dbReference type="RefSeq" id="WP_162662432.1">
    <property type="nucleotide sequence ID" value="NZ_CP048020.1"/>
</dbReference>
<keyword evidence="1" id="KW-0472">Membrane</keyword>
<dbReference type="GO" id="GO:0006508">
    <property type="term" value="P:proteolysis"/>
    <property type="evidence" value="ECO:0007669"/>
    <property type="project" value="UniProtKB-KW"/>
</dbReference>
<reference evidence="2 3" key="1">
    <citation type="submission" date="2020-01" db="EMBL/GenBank/DDBJ databases">
        <title>Complete genome sequence of a human oral phylogroup 1 Treponema sp. strain ATCC 700766, originally isolated from periodontitis dental plaque.</title>
        <authorList>
            <person name="Chan Y."/>
            <person name="Huo Y.-B."/>
            <person name="Yu X.-L."/>
            <person name="Zeng H."/>
            <person name="Leung W.-K."/>
            <person name="Watt R.M."/>
        </authorList>
    </citation>
    <scope>NUCLEOTIDE SEQUENCE [LARGE SCALE GENOMIC DNA]</scope>
    <source>
        <strain evidence="2 3">OMZ 804</strain>
    </source>
</reference>
<evidence type="ECO:0000313" key="3">
    <source>
        <dbReference type="Proteomes" id="UP000464374"/>
    </source>
</evidence>
<dbReference type="GO" id="GO:0008237">
    <property type="term" value="F:metallopeptidase activity"/>
    <property type="evidence" value="ECO:0007669"/>
    <property type="project" value="UniProtKB-KW"/>
</dbReference>
<dbReference type="Proteomes" id="UP000464374">
    <property type="component" value="Chromosome"/>
</dbReference>
<name>A0A6P1XYB5_9SPIR</name>
<evidence type="ECO:0000256" key="1">
    <source>
        <dbReference type="SAM" id="Phobius"/>
    </source>
</evidence>
<proteinExistence type="predicted"/>
<feature type="transmembrane region" description="Helical" evidence="1">
    <location>
        <begin position="164"/>
        <end position="183"/>
    </location>
</feature>
<organism evidence="2 3">
    <name type="scientific">Treponema vincentii</name>
    <dbReference type="NCBI Taxonomy" id="69710"/>
    <lineage>
        <taxon>Bacteria</taxon>
        <taxon>Pseudomonadati</taxon>
        <taxon>Spirochaetota</taxon>
        <taxon>Spirochaetia</taxon>
        <taxon>Spirochaetales</taxon>
        <taxon>Treponemataceae</taxon>
        <taxon>Treponema</taxon>
    </lineage>
</organism>
<evidence type="ECO:0000313" key="2">
    <source>
        <dbReference type="EMBL" id="QHX42498.1"/>
    </source>
</evidence>
<accession>A0A6P1XYB5</accession>
<dbReference type="KEGG" id="trz:GWP43_02470"/>
<gene>
    <name evidence="2" type="ORF">GWP43_02470</name>
</gene>
<feature type="transmembrane region" description="Helical" evidence="1">
    <location>
        <begin position="12"/>
        <end position="32"/>
    </location>
</feature>
<feature type="transmembrane region" description="Helical" evidence="1">
    <location>
        <begin position="227"/>
        <end position="248"/>
    </location>
</feature>
<feature type="transmembrane region" description="Helical" evidence="1">
    <location>
        <begin position="195"/>
        <end position="215"/>
    </location>
</feature>
<keyword evidence="2" id="KW-0645">Protease</keyword>
<sequence length="249" mass="27955">MKWNDFNKNDVLLFIEFAAVTAFLLLPPLFSAVPFTLPPKPDGLYAQCVFCFYTICAAVYEEILYRLYTPNRLHRIYAGYIEPRLQGNVPASENGSEGTTENAIDLQQRSLSHNQHSRRGMLALSLHTDQSRYKKAASFKTTVLFELCFAEIPALLLFTLAHRYLGGMSVLFAAGAGIVFRIAYLKLKQVFHPAVSIALVAIVHGLWNIGVYYYLWGNTGTRVISRLYGLSANAISFTFSELYTAIFLA</sequence>
<keyword evidence="1" id="KW-0812">Transmembrane</keyword>
<dbReference type="AlphaFoldDB" id="A0A6P1XYB5"/>
<dbReference type="EMBL" id="CP048020">
    <property type="protein sequence ID" value="QHX42498.1"/>
    <property type="molecule type" value="Genomic_DNA"/>
</dbReference>
<keyword evidence="2" id="KW-0378">Hydrolase</keyword>
<keyword evidence="1" id="KW-1133">Transmembrane helix</keyword>
<feature type="transmembrane region" description="Helical" evidence="1">
    <location>
        <begin position="44"/>
        <end position="65"/>
    </location>
</feature>